<gene>
    <name evidence="3" type="ORF">BS640_16990</name>
</gene>
<dbReference type="InterPro" id="IPR036380">
    <property type="entry name" value="Isochorismatase-like_sf"/>
</dbReference>
<accession>A0A1X0WC16</accession>
<proteinExistence type="predicted"/>
<reference evidence="3 4" key="1">
    <citation type="journal article" date="2017" name="Int. J. Syst. Evol. Microbiol.">
        <title>Rouxiella badensis sp. nov. and Rouxiella silvae sp. nov. isolated from peat bog soil in Germany and emendation of the genus description.</title>
        <authorList>
            <person name="Le Fleche-Mateos A."/>
            <person name="Kugler J.H."/>
            <person name="Hansen S.H."/>
            <person name="Syldatk C."/>
            <person name="Hausmann R."/>
            <person name="Lomprez F."/>
            <person name="Vandenbogaert M."/>
            <person name="Manuguerra J.C."/>
            <person name="Grimont P.A."/>
        </authorList>
    </citation>
    <scope>NUCLEOTIDE SEQUENCE [LARGE SCALE GENOMIC DNA]</scope>
    <source>
        <strain evidence="3 4">DSM 100043</strain>
    </source>
</reference>
<keyword evidence="1" id="KW-0378">Hydrolase</keyword>
<comment type="caution">
    <text evidence="3">The sequence shown here is derived from an EMBL/GenBank/DDBJ whole genome shotgun (WGS) entry which is preliminary data.</text>
</comment>
<organism evidence="3 4">
    <name type="scientific">Rouxiella badensis</name>
    <dbReference type="NCBI Taxonomy" id="1646377"/>
    <lineage>
        <taxon>Bacteria</taxon>
        <taxon>Pseudomonadati</taxon>
        <taxon>Pseudomonadota</taxon>
        <taxon>Gammaproteobacteria</taxon>
        <taxon>Enterobacterales</taxon>
        <taxon>Yersiniaceae</taxon>
        <taxon>Rouxiella</taxon>
    </lineage>
</organism>
<dbReference type="Pfam" id="PF00857">
    <property type="entry name" value="Isochorismatase"/>
    <property type="match status" value="1"/>
</dbReference>
<evidence type="ECO:0000313" key="4">
    <source>
        <dbReference type="Proteomes" id="UP000192536"/>
    </source>
</evidence>
<dbReference type="SUPFAM" id="SSF52499">
    <property type="entry name" value="Isochorismatase-like hydrolases"/>
    <property type="match status" value="1"/>
</dbReference>
<dbReference type="PANTHER" id="PTHR43540">
    <property type="entry name" value="PEROXYUREIDOACRYLATE/UREIDOACRYLATE AMIDOHYDROLASE-RELATED"/>
    <property type="match status" value="1"/>
</dbReference>
<dbReference type="STRING" id="1646377.BS640_16990"/>
<feature type="domain" description="Isochorismatase-like" evidence="2">
    <location>
        <begin position="4"/>
        <end position="141"/>
    </location>
</feature>
<dbReference type="AlphaFoldDB" id="A0A1X0WC16"/>
<sequence length="342" mass="39162">MSHSALLIVDVQRSFEQKDFWQQEDFPAFRQALTRLIDGCQSRNVPLVDIFHVSQGPFALESGFVTPMSFLSHEPEVRIYKHVHNALTESGLDVWLRDRQINHLVISGMRTEQCCETTARVASDLGFDVTFVTEATLTFPMTHSSGLTLSSDEIKLRTELVLTDRFAHVTNVDGALNELDNRAESTVTTSSDVSWQPKPYLGRRIAPLPVWHHEGWQLKRYAIEFAGTTSPADIFERAYTRVASWLPPQATTADRPGVGWMLEHRGKTMDYLVVGWWDNENELRMKIWVTENGQWREALNESFCVWDMQVMAFERDAFVATLLQKQPDVAAYLQQQLTINLE</sequence>
<dbReference type="GO" id="GO:0016787">
    <property type="term" value="F:hydrolase activity"/>
    <property type="evidence" value="ECO:0007669"/>
    <property type="project" value="UniProtKB-KW"/>
</dbReference>
<evidence type="ECO:0000313" key="3">
    <source>
        <dbReference type="EMBL" id="ORJ24314.1"/>
    </source>
</evidence>
<evidence type="ECO:0000256" key="1">
    <source>
        <dbReference type="ARBA" id="ARBA00022801"/>
    </source>
</evidence>
<dbReference type="Gene3D" id="3.40.50.850">
    <property type="entry name" value="Isochorismatase-like"/>
    <property type="match status" value="1"/>
</dbReference>
<dbReference type="RefSeq" id="WP_017493901.1">
    <property type="nucleotide sequence ID" value="NZ_JAJGAQ010000011.1"/>
</dbReference>
<dbReference type="InterPro" id="IPR000868">
    <property type="entry name" value="Isochorismatase-like_dom"/>
</dbReference>
<dbReference type="EMBL" id="MRWE01000031">
    <property type="protein sequence ID" value="ORJ24314.1"/>
    <property type="molecule type" value="Genomic_DNA"/>
</dbReference>
<dbReference type="InterPro" id="IPR050272">
    <property type="entry name" value="Isochorismatase-like_hydrls"/>
</dbReference>
<dbReference type="Proteomes" id="UP000192536">
    <property type="component" value="Unassembled WGS sequence"/>
</dbReference>
<protein>
    <submittedName>
        <fullName evidence="3">Isochorismatase</fullName>
    </submittedName>
</protein>
<dbReference type="PANTHER" id="PTHR43540:SF6">
    <property type="entry name" value="ISOCHORISMATASE-LIKE DOMAIN-CONTAINING PROTEIN"/>
    <property type="match status" value="1"/>
</dbReference>
<keyword evidence="4" id="KW-1185">Reference proteome</keyword>
<name>A0A1X0WC16_9GAMM</name>
<evidence type="ECO:0000259" key="2">
    <source>
        <dbReference type="Pfam" id="PF00857"/>
    </source>
</evidence>